<name>A0A7R9DIU5_TIMCR</name>
<dbReference type="PANTHER" id="PTHR15868:SF0">
    <property type="entry name" value="SIMILAR TO RIKEN CDNA 6430571L13 GENE_ SIMILAR TO G20 PROTEIN"/>
    <property type="match status" value="1"/>
</dbReference>
<dbReference type="AlphaFoldDB" id="A0A7R9DIU5"/>
<sequence>MFDSNTTSLSTLSSTMNGLVLTLSSPTGEVPTVPADTAVEPSGVPFVIVPLGVVIIALMLSAVAFLLVRKRRLDRLRHHLMPLYNFDPTEEGEDWEAELLDEGMDHHIGRRCCCTRTNIVGVGADIVVSTDTGVGCCTHIDKIAIGA</sequence>
<dbReference type="InterPro" id="IPR042351">
    <property type="entry name" value="C3orf18-like"/>
</dbReference>
<keyword evidence="1" id="KW-0812">Transmembrane</keyword>
<dbReference type="PANTHER" id="PTHR15868">
    <property type="entry name" value="SIMILAR TO RIKEN CDNA 6430571L13 GENE, SIMILAR TO G20 PROTEIN"/>
    <property type="match status" value="1"/>
</dbReference>
<evidence type="ECO:0008006" key="3">
    <source>
        <dbReference type="Google" id="ProtNLM"/>
    </source>
</evidence>
<organism evidence="2">
    <name type="scientific">Timema cristinae</name>
    <name type="common">Walking stick</name>
    <dbReference type="NCBI Taxonomy" id="61476"/>
    <lineage>
        <taxon>Eukaryota</taxon>
        <taxon>Metazoa</taxon>
        <taxon>Ecdysozoa</taxon>
        <taxon>Arthropoda</taxon>
        <taxon>Hexapoda</taxon>
        <taxon>Insecta</taxon>
        <taxon>Pterygota</taxon>
        <taxon>Neoptera</taxon>
        <taxon>Polyneoptera</taxon>
        <taxon>Phasmatodea</taxon>
        <taxon>Timematodea</taxon>
        <taxon>Timematoidea</taxon>
        <taxon>Timematidae</taxon>
        <taxon>Timema</taxon>
    </lineage>
</organism>
<proteinExistence type="predicted"/>
<keyword evidence="1" id="KW-1133">Transmembrane helix</keyword>
<gene>
    <name evidence="2" type="ORF">TCEB3V08_LOCUS12465</name>
</gene>
<accession>A0A7R9DIU5</accession>
<evidence type="ECO:0000256" key="1">
    <source>
        <dbReference type="SAM" id="Phobius"/>
    </source>
</evidence>
<dbReference type="EMBL" id="OC326169">
    <property type="protein sequence ID" value="CAD7415532.1"/>
    <property type="molecule type" value="Genomic_DNA"/>
</dbReference>
<reference evidence="2" key="1">
    <citation type="submission" date="2020-11" db="EMBL/GenBank/DDBJ databases">
        <authorList>
            <person name="Tran Van P."/>
        </authorList>
    </citation>
    <scope>NUCLEOTIDE SEQUENCE</scope>
</reference>
<feature type="transmembrane region" description="Helical" evidence="1">
    <location>
        <begin position="46"/>
        <end position="68"/>
    </location>
</feature>
<protein>
    <recommendedName>
        <fullName evidence="3">Small integral membrane protein 29</fullName>
    </recommendedName>
</protein>
<keyword evidence="1" id="KW-0472">Membrane</keyword>
<evidence type="ECO:0000313" key="2">
    <source>
        <dbReference type="EMBL" id="CAD7415532.1"/>
    </source>
</evidence>